<dbReference type="SMART" id="SM00044">
    <property type="entry name" value="CYCc"/>
    <property type="match status" value="1"/>
</dbReference>
<dbReference type="InterPro" id="IPR001054">
    <property type="entry name" value="A/G_cyclase"/>
</dbReference>
<dbReference type="Proteomes" id="UP001257739">
    <property type="component" value="Unassembled WGS sequence"/>
</dbReference>
<dbReference type="RefSeq" id="WP_309969028.1">
    <property type="nucleotide sequence ID" value="NZ_JAVDWH010000001.1"/>
</dbReference>
<evidence type="ECO:0000256" key="2">
    <source>
        <dbReference type="ARBA" id="ARBA00022840"/>
    </source>
</evidence>
<feature type="domain" description="Guanylate cyclase" evidence="3">
    <location>
        <begin position="21"/>
        <end position="147"/>
    </location>
</feature>
<dbReference type="InterPro" id="IPR011990">
    <property type="entry name" value="TPR-like_helical_dom_sf"/>
</dbReference>
<dbReference type="SUPFAM" id="SSF52540">
    <property type="entry name" value="P-loop containing nucleoside triphosphate hydrolases"/>
    <property type="match status" value="1"/>
</dbReference>
<evidence type="ECO:0000256" key="1">
    <source>
        <dbReference type="ARBA" id="ARBA00022741"/>
    </source>
</evidence>
<dbReference type="Gene3D" id="1.25.40.10">
    <property type="entry name" value="Tetratricopeptide repeat domain"/>
    <property type="match status" value="1"/>
</dbReference>
<dbReference type="PROSITE" id="PS50125">
    <property type="entry name" value="GUANYLATE_CYCLASE_2"/>
    <property type="match status" value="1"/>
</dbReference>
<organism evidence="4 5">
    <name type="scientific">Aeromicrobium panaciterrae</name>
    <dbReference type="NCBI Taxonomy" id="363861"/>
    <lineage>
        <taxon>Bacteria</taxon>
        <taxon>Bacillati</taxon>
        <taxon>Actinomycetota</taxon>
        <taxon>Actinomycetes</taxon>
        <taxon>Propionibacteriales</taxon>
        <taxon>Nocardioidaceae</taxon>
        <taxon>Aeromicrobium</taxon>
    </lineage>
</organism>
<dbReference type="InterPro" id="IPR041664">
    <property type="entry name" value="AAA_16"/>
</dbReference>
<evidence type="ECO:0000313" key="4">
    <source>
        <dbReference type="EMBL" id="MDR7086692.1"/>
    </source>
</evidence>
<dbReference type="Pfam" id="PF13191">
    <property type="entry name" value="AAA_16"/>
    <property type="match status" value="1"/>
</dbReference>
<comment type="caution">
    <text evidence="4">The sequence shown here is derived from an EMBL/GenBank/DDBJ whole genome shotgun (WGS) entry which is preliminary data.</text>
</comment>
<dbReference type="InterPro" id="IPR027417">
    <property type="entry name" value="P-loop_NTPase"/>
</dbReference>
<dbReference type="CDD" id="cd07302">
    <property type="entry name" value="CHD"/>
    <property type="match status" value="1"/>
</dbReference>
<keyword evidence="2" id="KW-0067">ATP-binding</keyword>
<reference evidence="4 5" key="1">
    <citation type="submission" date="2023-07" db="EMBL/GenBank/DDBJ databases">
        <title>Sorghum-associated microbial communities from plants grown in Nebraska, USA.</title>
        <authorList>
            <person name="Schachtman D."/>
        </authorList>
    </citation>
    <scope>NUCLEOTIDE SEQUENCE [LARGE SCALE GENOMIC DNA]</scope>
    <source>
        <strain evidence="4 5">BE248</strain>
    </source>
</reference>
<evidence type="ECO:0000313" key="5">
    <source>
        <dbReference type="Proteomes" id="UP001257739"/>
    </source>
</evidence>
<protein>
    <submittedName>
        <fullName evidence="4">Class 3 adenylate cyclase/tetratricopeptide (TPR) repeat protein</fullName>
    </submittedName>
</protein>
<dbReference type="Gene3D" id="3.40.50.300">
    <property type="entry name" value="P-loop containing nucleotide triphosphate hydrolases"/>
    <property type="match status" value="1"/>
</dbReference>
<dbReference type="EMBL" id="JAVDWH010000001">
    <property type="protein sequence ID" value="MDR7086692.1"/>
    <property type="molecule type" value="Genomic_DNA"/>
</dbReference>
<evidence type="ECO:0000259" key="3">
    <source>
        <dbReference type="PROSITE" id="PS50125"/>
    </source>
</evidence>
<sequence length="1116" mass="118933">MRAVPNAPAYAPPSAARRVTSVLFGDLVGFTSLSEARDQEDVRELLSSYFEESSLIVGRYGGTVEKFIGDAVMAVWGVPTAHEDDAERAVRAGLELVNKVAAIGEELGVPELAMRVGIVTGEVAVTIGADHQGMVAGDVVNTASRVQTAAEPGQVWVDETTRLLTSSAITYVDVGSHQMKGKADPMPLWSVRAVVAAMRGAQRADGLEAPLVGRDRELRLFKELFHSADETKKPALLVIDGEPGVGKSRLAWEFEKYVDGLSTNVMWHSGRCVAYGEGVAFFALAEAIRGRLGAVAGDSNGDPAELLESGLEAYVPDMEERSWLRPRLGVLIGIGSVGTFPREDLFAAWTTFLERAGQGENPVVLVIDDAQHADEGLLLFVEHLLLVASFPCFVVLLTRPGLLEGHPALATNRKATVLHLPELDDRDISELLGGLVAGLPDDIRAALVERSEGVPLFAVETVRSLIDRDLIVPRGGQYVVADPSAIDLDSVGAPASLQALIAARLDTLSVVQRRVVDQASVLGGSFKRDAIAGLCSDIADIDDVLASLVRLQILRQEASRQSAELGQFKFMQSVVPQVAYATLSRRDRKASHLAVISQFEGEGASGGDLAPILAQHYLDAIEAVPSDTDVETLKQAAIAQLEKAASRAKALGSPKEAAGHISGAIALAGDTDSRADLERDLAFALIDTGEYQEAIDHAIQAVNLFEGRGDVVDAGYAAAAQSLALGFLGDNAQALAVAQPHWDAVSERRDADVAQLALTRAMSSANSRMGTNNQDLLERRIKLAEKVGDLGEVANCLTGLSIYYGTVGAISLARVLLEAAAEMSRVNHQPGSLSRALLNLTASRMLDDLDKAVDIGHEAVSVATDTGVAIWIGYSQVNLLIALWTSGRWAEADEMLTSGVLREELSTVPSSTAIEGAMSVARGMPWTLTWPAEVALASDDSSDVAWKAFAEAIDARQRGDLDAAVRLGVLASEKMYEISGTWDDLCHMWPTAVEIALENGDNAAVETLISLIEGESGRPDPDGVRIHRKRVAGLLAIRDGEPAEVVESTLREAIAEFETWGAKPYTARTQVDLGRWLVGQGRPDEAAPLFDAARAAFAELGASTWSEALEQQSAPL</sequence>
<name>A0ABU1UNE9_9ACTN</name>
<gene>
    <name evidence="4" type="ORF">J2X11_001531</name>
</gene>
<proteinExistence type="predicted"/>
<dbReference type="PANTHER" id="PTHR16305">
    <property type="entry name" value="TESTICULAR SOLUBLE ADENYLYL CYCLASE"/>
    <property type="match status" value="1"/>
</dbReference>
<accession>A0ABU1UNE9</accession>
<dbReference type="Pfam" id="PF00211">
    <property type="entry name" value="Guanylate_cyc"/>
    <property type="match status" value="1"/>
</dbReference>
<dbReference type="InterPro" id="IPR029787">
    <property type="entry name" value="Nucleotide_cyclase"/>
</dbReference>
<dbReference type="SUPFAM" id="SSF55073">
    <property type="entry name" value="Nucleotide cyclase"/>
    <property type="match status" value="1"/>
</dbReference>
<dbReference type="SUPFAM" id="SSF48452">
    <property type="entry name" value="TPR-like"/>
    <property type="match status" value="1"/>
</dbReference>
<dbReference type="PANTHER" id="PTHR16305:SF28">
    <property type="entry name" value="GUANYLATE CYCLASE DOMAIN-CONTAINING PROTEIN"/>
    <property type="match status" value="1"/>
</dbReference>
<keyword evidence="1" id="KW-0547">Nucleotide-binding</keyword>
<keyword evidence="5" id="KW-1185">Reference proteome</keyword>
<dbReference type="Gene3D" id="3.30.70.1230">
    <property type="entry name" value="Nucleotide cyclase"/>
    <property type="match status" value="1"/>
</dbReference>